<proteinExistence type="predicted"/>
<feature type="region of interest" description="Disordered" evidence="1">
    <location>
        <begin position="422"/>
        <end position="447"/>
    </location>
</feature>
<organism evidence="2 3">
    <name type="scientific">Symbiodinium necroappetens</name>
    <dbReference type="NCBI Taxonomy" id="1628268"/>
    <lineage>
        <taxon>Eukaryota</taxon>
        <taxon>Sar</taxon>
        <taxon>Alveolata</taxon>
        <taxon>Dinophyceae</taxon>
        <taxon>Suessiales</taxon>
        <taxon>Symbiodiniaceae</taxon>
        <taxon>Symbiodinium</taxon>
    </lineage>
</organism>
<keyword evidence="3" id="KW-1185">Reference proteome</keyword>
<gene>
    <name evidence="2" type="ORF">SNEC2469_LOCUS25112</name>
</gene>
<evidence type="ECO:0000313" key="3">
    <source>
        <dbReference type="Proteomes" id="UP000601435"/>
    </source>
</evidence>
<comment type="caution">
    <text evidence="2">The sequence shown here is derived from an EMBL/GenBank/DDBJ whole genome shotgun (WGS) entry which is preliminary data.</text>
</comment>
<protein>
    <submittedName>
        <fullName evidence="2">Uncharacterized protein</fullName>
    </submittedName>
</protein>
<sequence length="447" mass="48289">MPITVDMAVDTWMLALGLRNINDTVGGTFLPEQVMSNLGETFLSHGMQDRLTLMLAIHRVALALLAAMGEAAQQAAAAERMGTAEVTVRVEPEEAESDETMWMQMPSSPSGADENDWEPLMRGFIAAMEGRRKPAQARIAEWMLEWLDHRCSDERAGYLLGHMHGNTATLTATLVTFAGDPTGADWARAEDVDTMWALQWAQRLQRHLMLHPGSRQARGLTPRSRPVMLSPVPIPDELLFSEEEGHPQSVHGDLPAAQLDQILTLNSSGVESSHRADSEQAAQDREVQYLASLRDLPAEPPAKVRVLMMQLGGESSSGSTEVPRRTIRIPLPEGQVTTLSMRLWVEEEEDQDEIATQVLPGVESPVVPALGDALPAAGVVGVFSGLAPSMPADTEVELATPTVSEGTQGTQQQMHDVHYALYGPTAPGREGSSADVGSEMPAGSEDG</sequence>
<reference evidence="2" key="1">
    <citation type="submission" date="2021-02" db="EMBL/GenBank/DDBJ databases">
        <authorList>
            <person name="Dougan E. K."/>
            <person name="Rhodes N."/>
            <person name="Thang M."/>
            <person name="Chan C."/>
        </authorList>
    </citation>
    <scope>NUCLEOTIDE SEQUENCE</scope>
</reference>
<dbReference type="AlphaFoldDB" id="A0A812ZNP2"/>
<evidence type="ECO:0000313" key="2">
    <source>
        <dbReference type="EMBL" id="CAE7835656.1"/>
    </source>
</evidence>
<name>A0A812ZNP2_9DINO</name>
<dbReference type="OrthoDB" id="424719at2759"/>
<accession>A0A812ZNP2</accession>
<dbReference type="EMBL" id="CAJNJA010049104">
    <property type="protein sequence ID" value="CAE7835656.1"/>
    <property type="molecule type" value="Genomic_DNA"/>
</dbReference>
<feature type="region of interest" description="Disordered" evidence="1">
    <location>
        <begin position="93"/>
        <end position="116"/>
    </location>
</feature>
<dbReference type="Proteomes" id="UP000601435">
    <property type="component" value="Unassembled WGS sequence"/>
</dbReference>
<evidence type="ECO:0000256" key="1">
    <source>
        <dbReference type="SAM" id="MobiDB-lite"/>
    </source>
</evidence>